<feature type="domain" description="MaoC-like" evidence="4">
    <location>
        <begin position="30"/>
        <end position="133"/>
    </location>
</feature>
<dbReference type="SUPFAM" id="SSF53659">
    <property type="entry name" value="Isocitrate/Isopropylmalate dehydrogenase-like"/>
    <property type="match status" value="1"/>
</dbReference>
<dbReference type="Gene3D" id="3.40.718.10">
    <property type="entry name" value="Isopropylmalate Dehydrogenase"/>
    <property type="match status" value="1"/>
</dbReference>
<evidence type="ECO:0000313" key="5">
    <source>
        <dbReference type="EMBL" id="BBU69695.1"/>
    </source>
</evidence>
<sequence>MPHSSSLDKFCGGIIENHPFGELKVGDSASVTRTVTIDDLRLFAAATGDANPTMLDPEFADSSIYREVVAHGMWSGAMLVNLLGSELPGLGTILVDQNLRYLRPITVGDTVTFKITVERKYERTQHVLFDAEVILDSGLRAVTGTLEVLAPSEKITRQQLCVPEATLSTRDERVQRFFALAAGMEPVSTAVVHPCDAESLRGAVLAAERGLIRPILVGPADRIKHLAQSLSLDITPYRLVDTPYSQESARLAVELVRKGDAEALMKGSLHTDEMMSAVVDKATGLRTSRRLSHVFRMDVQTYAKPLLITDAAINIYPDLMAKADIIQNAIDLAHILGLKEPRVAILSAVETINPKIQSTLDAAALCKMADRGQIKGGLLDGPLAFDNAISIEAAQTKGIKSAVAGLADILVVPDLESGNMVAKQLEYLASAVPAGIVLGARVPIILTSRADNAETRMASCVLAVLIANANRKKITPE</sequence>
<dbReference type="Proteomes" id="UP000463961">
    <property type="component" value="Chromosome"/>
</dbReference>
<dbReference type="Pfam" id="PF01575">
    <property type="entry name" value="MaoC_dehydratas"/>
    <property type="match status" value="1"/>
</dbReference>
<dbReference type="GO" id="GO:0016746">
    <property type="term" value="F:acyltransferase activity"/>
    <property type="evidence" value="ECO:0007669"/>
    <property type="project" value="UniProtKB-KW"/>
</dbReference>
<organism evidence="5 6">
    <name type="scientific">Fluviibacter phosphoraccumulans</name>
    <dbReference type="NCBI Taxonomy" id="1751046"/>
    <lineage>
        <taxon>Bacteria</taxon>
        <taxon>Pseudomonadati</taxon>
        <taxon>Pseudomonadota</taxon>
        <taxon>Betaproteobacteria</taxon>
        <taxon>Rhodocyclales</taxon>
        <taxon>Fluviibacteraceae</taxon>
        <taxon>Fluviibacter</taxon>
    </lineage>
</organism>
<evidence type="ECO:0000259" key="4">
    <source>
        <dbReference type="Pfam" id="PF01575"/>
    </source>
</evidence>
<evidence type="ECO:0000259" key="3">
    <source>
        <dbReference type="Pfam" id="PF01515"/>
    </source>
</evidence>
<evidence type="ECO:0000256" key="2">
    <source>
        <dbReference type="ARBA" id="ARBA00023315"/>
    </source>
</evidence>
<dbReference type="PANTHER" id="PTHR43356">
    <property type="entry name" value="PHOSPHATE ACETYLTRANSFERASE"/>
    <property type="match status" value="1"/>
</dbReference>
<dbReference type="AlphaFoldDB" id="A0A7R6R7L6"/>
<name>A0A7R6R7L6_9RHOO</name>
<proteinExistence type="predicted"/>
<dbReference type="InterPro" id="IPR029069">
    <property type="entry name" value="HotDog_dom_sf"/>
</dbReference>
<accession>A0A7R6R7L6</accession>
<protein>
    <submittedName>
        <fullName evidence="5">Bifunctional enoyl-CoA hydratase/phosphate acetyltransferase</fullName>
    </submittedName>
</protein>
<dbReference type="InterPro" id="IPR050500">
    <property type="entry name" value="Phos_Acetyltrans/Butyryltrans"/>
</dbReference>
<feature type="domain" description="Phosphate acetyl/butaryl transferase" evidence="3">
    <location>
        <begin position="247"/>
        <end position="463"/>
    </location>
</feature>
<dbReference type="Gene3D" id="3.10.129.10">
    <property type="entry name" value="Hotdog Thioesterase"/>
    <property type="match status" value="1"/>
</dbReference>
<evidence type="ECO:0000313" key="6">
    <source>
        <dbReference type="Proteomes" id="UP000463961"/>
    </source>
</evidence>
<dbReference type="Pfam" id="PF01515">
    <property type="entry name" value="PTA_PTB"/>
    <property type="match status" value="1"/>
</dbReference>
<evidence type="ECO:0000256" key="1">
    <source>
        <dbReference type="ARBA" id="ARBA00022679"/>
    </source>
</evidence>
<dbReference type="SUPFAM" id="SSF54637">
    <property type="entry name" value="Thioesterase/thiol ester dehydrase-isomerase"/>
    <property type="match status" value="1"/>
</dbReference>
<gene>
    <name evidence="5" type="ORF">ICHIAU1_19780</name>
</gene>
<dbReference type="CDD" id="cd03449">
    <property type="entry name" value="R_hydratase"/>
    <property type="match status" value="1"/>
</dbReference>
<dbReference type="InterPro" id="IPR002505">
    <property type="entry name" value="PTA_PTB"/>
</dbReference>
<dbReference type="InterPro" id="IPR002539">
    <property type="entry name" value="MaoC-like_dom"/>
</dbReference>
<dbReference type="RefSeq" id="WP_174237198.1">
    <property type="nucleotide sequence ID" value="NZ_AP022345.1"/>
</dbReference>
<dbReference type="EMBL" id="AP022345">
    <property type="protein sequence ID" value="BBU69695.1"/>
    <property type="molecule type" value="Genomic_DNA"/>
</dbReference>
<reference evidence="6" key="1">
    <citation type="submission" date="2020-01" db="EMBL/GenBank/DDBJ databases">
        <title>Phosphoaccumulans saitamaens gen. nov., sp. nov., a polyphosphate accumulating bacterium isolated from surface river water.</title>
        <authorList>
            <person name="Watanabe K."/>
            <person name="Suda W."/>
        </authorList>
    </citation>
    <scope>NUCLEOTIDE SEQUENCE [LARGE SCALE GENOMIC DNA]</scope>
    <source>
        <strain evidence="6">ICHIAU1</strain>
    </source>
</reference>
<dbReference type="PANTHER" id="PTHR43356:SF2">
    <property type="entry name" value="PHOSPHATE ACETYLTRANSFERASE"/>
    <property type="match status" value="1"/>
</dbReference>
<keyword evidence="2" id="KW-0012">Acyltransferase</keyword>
<dbReference type="NCBIfam" id="NF006045">
    <property type="entry name" value="PRK08190.1"/>
    <property type="match status" value="1"/>
</dbReference>
<keyword evidence="6" id="KW-1185">Reference proteome</keyword>
<keyword evidence="1 5" id="KW-0808">Transferase</keyword>
<dbReference type="NCBIfam" id="NF008852">
    <property type="entry name" value="PRK11890.1"/>
    <property type="match status" value="1"/>
</dbReference>